<keyword evidence="4" id="KW-1185">Reference proteome</keyword>
<feature type="transmembrane region" description="Helical" evidence="1">
    <location>
        <begin position="152"/>
        <end position="175"/>
    </location>
</feature>
<dbReference type="Proteomes" id="UP001596461">
    <property type="component" value="Unassembled WGS sequence"/>
</dbReference>
<proteinExistence type="predicted"/>
<dbReference type="EMBL" id="JBHTAH010000009">
    <property type="protein sequence ID" value="MFC7070292.1"/>
    <property type="molecule type" value="Genomic_DNA"/>
</dbReference>
<evidence type="ECO:0000313" key="3">
    <source>
        <dbReference type="EMBL" id="MFC7070292.1"/>
    </source>
</evidence>
<feature type="transmembrane region" description="Helical" evidence="1">
    <location>
        <begin position="87"/>
        <end position="113"/>
    </location>
</feature>
<dbReference type="AlphaFoldDB" id="A0ABD5WAJ0"/>
<sequence length="194" mass="19425">MPSTRTTAGAVGALAALALLLGGAATAVAQQPFSDPRSSIDLTTRIGLQFGVRLVVNLFLGGALVVAGPEYAADKVDEFRSEPGESVGWGLVVGIGVPIVLLVLAVTLIGLIVAIPGMIVLAAVGILGSAVVVVLVGSAVTKAERPGGTEVLLGALVLSLLTAIPIVGGFVNWVVGLPGIGLVGRDLYRSWAEG</sequence>
<keyword evidence="1" id="KW-1133">Transmembrane helix</keyword>
<dbReference type="Pfam" id="PF26514">
    <property type="entry name" value="DUF8173"/>
    <property type="match status" value="1"/>
</dbReference>
<reference evidence="3 4" key="1">
    <citation type="journal article" date="2019" name="Int. J. Syst. Evol. Microbiol.">
        <title>The Global Catalogue of Microorganisms (GCM) 10K type strain sequencing project: providing services to taxonomists for standard genome sequencing and annotation.</title>
        <authorList>
            <consortium name="The Broad Institute Genomics Platform"/>
            <consortium name="The Broad Institute Genome Sequencing Center for Infectious Disease"/>
            <person name="Wu L."/>
            <person name="Ma J."/>
        </authorList>
    </citation>
    <scope>NUCLEOTIDE SEQUENCE [LARGE SCALE GENOMIC DNA]</scope>
    <source>
        <strain evidence="3 4">DT31</strain>
    </source>
</reference>
<protein>
    <recommendedName>
        <fullName evidence="2">DUF8173 domain-containing protein</fullName>
    </recommendedName>
</protein>
<evidence type="ECO:0000313" key="4">
    <source>
        <dbReference type="Proteomes" id="UP001596461"/>
    </source>
</evidence>
<dbReference type="RefSeq" id="WP_284031148.1">
    <property type="nucleotide sequence ID" value="NZ_CP126154.1"/>
</dbReference>
<feature type="transmembrane region" description="Helical" evidence="1">
    <location>
        <begin position="45"/>
        <end position="66"/>
    </location>
</feature>
<organism evidence="3 4">
    <name type="scientific">Halobaculum lipolyticum</name>
    <dbReference type="NCBI Taxonomy" id="3032001"/>
    <lineage>
        <taxon>Archaea</taxon>
        <taxon>Methanobacteriati</taxon>
        <taxon>Methanobacteriota</taxon>
        <taxon>Stenosarchaea group</taxon>
        <taxon>Halobacteria</taxon>
        <taxon>Halobacteriales</taxon>
        <taxon>Haloferacaceae</taxon>
        <taxon>Halobaculum</taxon>
    </lineage>
</organism>
<dbReference type="GeneID" id="81126016"/>
<keyword evidence="1" id="KW-0812">Transmembrane</keyword>
<accession>A0ABD5WAJ0</accession>
<gene>
    <name evidence="3" type="ORF">ACFQL9_11620</name>
</gene>
<evidence type="ECO:0000259" key="2">
    <source>
        <dbReference type="Pfam" id="PF26514"/>
    </source>
</evidence>
<feature type="transmembrane region" description="Helical" evidence="1">
    <location>
        <begin position="119"/>
        <end position="140"/>
    </location>
</feature>
<feature type="domain" description="DUF8173" evidence="2">
    <location>
        <begin position="1"/>
        <end position="191"/>
    </location>
</feature>
<keyword evidence="1" id="KW-0472">Membrane</keyword>
<evidence type="ECO:0000256" key="1">
    <source>
        <dbReference type="SAM" id="Phobius"/>
    </source>
</evidence>
<name>A0ABD5WAJ0_9EURY</name>
<dbReference type="InterPro" id="IPR058486">
    <property type="entry name" value="DUF8173"/>
</dbReference>
<comment type="caution">
    <text evidence="3">The sequence shown here is derived from an EMBL/GenBank/DDBJ whole genome shotgun (WGS) entry which is preliminary data.</text>
</comment>